<dbReference type="PANTHER" id="PTHR13923:SF11">
    <property type="entry name" value="SECRETORY 31, ISOFORM D"/>
    <property type="match status" value="1"/>
</dbReference>
<dbReference type="Gene3D" id="2.130.10.10">
    <property type="entry name" value="YVTN repeat-like/Quinoprotein amine dehydrogenase"/>
    <property type="match status" value="1"/>
</dbReference>
<keyword evidence="4 9" id="KW-0853">WD repeat</keyword>
<evidence type="ECO:0000256" key="9">
    <source>
        <dbReference type="PROSITE-ProRule" id="PRU00221"/>
    </source>
</evidence>
<evidence type="ECO:0000313" key="12">
    <source>
        <dbReference type="EMBL" id="CEM09907.1"/>
    </source>
</evidence>
<feature type="compositionally biased region" description="Low complexity" evidence="10">
    <location>
        <begin position="1123"/>
        <end position="1132"/>
    </location>
</feature>
<feature type="compositionally biased region" description="Low complexity" evidence="10">
    <location>
        <begin position="837"/>
        <end position="846"/>
    </location>
</feature>
<dbReference type="Gene3D" id="1.20.940.10">
    <property type="entry name" value="Functional domain of the splicing factor Prp18"/>
    <property type="match status" value="1"/>
</dbReference>
<dbReference type="Pfam" id="PF00400">
    <property type="entry name" value="WD40"/>
    <property type="match status" value="1"/>
</dbReference>
<dbReference type="InterPro" id="IPR024298">
    <property type="entry name" value="Sec16_Sec23-bd"/>
</dbReference>
<comment type="similarity">
    <text evidence="2">Belongs to the WD repeat SEC31 family.</text>
</comment>
<accession>A0A0G4FAE8</accession>
<evidence type="ECO:0000256" key="10">
    <source>
        <dbReference type="SAM" id="MobiDB-lite"/>
    </source>
</evidence>
<dbReference type="PROSITE" id="PS50082">
    <property type="entry name" value="WD_REPEATS_2"/>
    <property type="match status" value="1"/>
</dbReference>
<evidence type="ECO:0000256" key="1">
    <source>
        <dbReference type="ARBA" id="ARBA00004240"/>
    </source>
</evidence>
<reference evidence="12" key="1">
    <citation type="submission" date="2014-11" db="EMBL/GenBank/DDBJ databases">
        <authorList>
            <person name="Otto D Thomas"/>
            <person name="Naeem Raeece"/>
        </authorList>
    </citation>
    <scope>NUCLEOTIDE SEQUENCE</scope>
</reference>
<dbReference type="GO" id="GO:0005198">
    <property type="term" value="F:structural molecule activity"/>
    <property type="evidence" value="ECO:0007669"/>
    <property type="project" value="TreeGrafter"/>
</dbReference>
<dbReference type="InterPro" id="IPR036322">
    <property type="entry name" value="WD40_repeat_dom_sf"/>
</dbReference>
<feature type="repeat" description="WD" evidence="9">
    <location>
        <begin position="254"/>
        <end position="296"/>
    </location>
</feature>
<dbReference type="GO" id="GO:0007029">
    <property type="term" value="P:endoplasmic reticulum organization"/>
    <property type="evidence" value="ECO:0007669"/>
    <property type="project" value="TreeGrafter"/>
</dbReference>
<evidence type="ECO:0000256" key="4">
    <source>
        <dbReference type="ARBA" id="ARBA00022574"/>
    </source>
</evidence>
<evidence type="ECO:0000256" key="8">
    <source>
        <dbReference type="ARBA" id="ARBA00022927"/>
    </source>
</evidence>
<feature type="compositionally biased region" description="Low complexity" evidence="10">
    <location>
        <begin position="1154"/>
        <end position="1171"/>
    </location>
</feature>
<name>A0A0G4FAE8_9ALVE</name>
<gene>
    <name evidence="12" type="ORF">Cvel_16033</name>
</gene>
<sequence>MPLKEIDRAAIVGWCPSPDHPNLLALGGIGFDAALDFCSFDLADRSPEFQIVKTLKVDSRFSCMTWGALGMPTISQTGILAGGLEGGLVKLWNADTLMSGNQNAAVLWSSSVHSGSTTCIEFNPFAGWAHLLATGGSDSEVKIINCEHTSSPEVAPPCADAIHKEGSEISCLQWNRKVPHILATASNWGVVGVWDLKAKKSVISFKDPNQRTACSSVAWSPSVPTQLTVAFDDDRNPSLQLWDLRNPKYPFKETAGHTKGITGVEWNPQDPNLMLSTGKDNRAVCWAFHTGSFELFSEVPAKQWNLSAKWAPFVPALFAASSPHSNTVSLQSVQNSRVAASRYAPAWFRRPCGGSFGFGGKLATFGKTQGTNVNIHIAPSDPELIPEADAFEGFLASQDYRGYCETKRQTASDEHERLTWSFVQLLFHGAGQGADRATVADFLGFNQNSLFEKVAQYLGHPPGQLMSQALEPSPQAVQSGRNAQASGITPAASIRAGDRSARQCLTPNLTPEDASNFFEELGRQMEEKVAAAAAKDREKADRESAEQKKMMEAQHAREESVALAANWDRGPELLVKESVLLGDIAQAVEVCLSAGRLADALLLSSIGGPDLWAACRDAYIERQNDLFLRAVGCVMTNDFRKLVAISELDHWQETLAMLATYAGQDRQQYPELCERLAQRLEQERFDIRSAVVCYVAAGNFAATVGIWSNMAASQGSLKKGLQHLVEKIAVLKAATGFNGENDMMVQKVVQYAEILANSGRLAAAMRYLTLLPETVMTASLKDRIYHSAPPSAMQHYRPPPVPFQRVDVRPQMPPVQRQQHQQYGQQQQMGRTGPGGFQPKQGPGSQYGANARGPGMPGPGPSSMSGPPTRGYAPPGPPGPGTMGGGPPVGTNRGPGQVGPPSAAGGGYPSGPAQPTLPPHNTRPGGLPPPSSGQLGGIGVSPSAAAAPPAGPPRPTAGPPPMSAQTGPPSVPPGGPPRPSGPTAGPPPMGGGGFAGGGASGGPPPGQQLPPASMGGGRLPPPASSAGPPAMGGRTPTGPPSGMGGPPPMGGGMPGPAPSPMAGGMGGVGGMSGIGGPVASPVSGFSGGGGFGGPPGPGGPMGGAPSRGPGMGGVGGPAPPAATPGYPSSSPGMGAQPPSHMYMSSAPPMQSHAPPSQSSLGPGGPSSHYGGQPAGVIGGVSMGGGVMPPKMATSTAPTAAAAGTAELGLPTPWPVPNPTQQKGATNAATKDANLTVHGSGNAVSGQMMNPADAQLVQRALDGLLALMIADPSDRNRTNTQAKFSELYRRLETERISQGETDRMLNLSRALEAQDWPSASKIVAEMCSTDWDRHKSWLMGLKRLIPK</sequence>
<dbReference type="PANTHER" id="PTHR13923">
    <property type="entry name" value="SEC31-RELATED PROTEIN"/>
    <property type="match status" value="1"/>
</dbReference>
<feature type="domain" description="Sec16 Sec23-binding" evidence="11">
    <location>
        <begin position="576"/>
        <end position="787"/>
    </location>
</feature>
<evidence type="ECO:0000256" key="6">
    <source>
        <dbReference type="ARBA" id="ARBA00022824"/>
    </source>
</evidence>
<organism evidence="12">
    <name type="scientific">Chromera velia CCMP2878</name>
    <dbReference type="NCBI Taxonomy" id="1169474"/>
    <lineage>
        <taxon>Eukaryota</taxon>
        <taxon>Sar</taxon>
        <taxon>Alveolata</taxon>
        <taxon>Colpodellida</taxon>
        <taxon>Chromeraceae</taxon>
        <taxon>Chromera</taxon>
    </lineage>
</organism>
<dbReference type="GO" id="GO:0015031">
    <property type="term" value="P:protein transport"/>
    <property type="evidence" value="ECO:0007669"/>
    <property type="project" value="UniProtKB-KW"/>
</dbReference>
<dbReference type="Gene3D" id="1.25.40.1030">
    <property type="match status" value="1"/>
</dbReference>
<dbReference type="Pfam" id="PF12931">
    <property type="entry name" value="TPR_Sec16"/>
    <property type="match status" value="1"/>
</dbReference>
<feature type="compositionally biased region" description="Pro residues" evidence="10">
    <location>
        <begin position="1045"/>
        <end position="1059"/>
    </location>
</feature>
<keyword evidence="8" id="KW-0653">Protein transport</keyword>
<dbReference type="InterPro" id="IPR001680">
    <property type="entry name" value="WD40_rpt"/>
</dbReference>
<dbReference type="InterPro" id="IPR040251">
    <property type="entry name" value="SEC31-like"/>
</dbReference>
<dbReference type="VEuPathDB" id="CryptoDB:Cvel_16033"/>
<feature type="compositionally biased region" description="Low complexity" evidence="10">
    <location>
        <begin position="814"/>
        <end position="828"/>
    </location>
</feature>
<dbReference type="SMART" id="SM00320">
    <property type="entry name" value="WD40"/>
    <property type="match status" value="5"/>
</dbReference>
<proteinExistence type="inferred from homology"/>
<keyword evidence="5" id="KW-0677">Repeat</keyword>
<feature type="compositionally biased region" description="Low complexity" evidence="10">
    <location>
        <begin position="861"/>
        <end position="873"/>
    </location>
</feature>
<dbReference type="GO" id="GO:0090110">
    <property type="term" value="P:COPII-coated vesicle cargo loading"/>
    <property type="evidence" value="ECO:0007669"/>
    <property type="project" value="TreeGrafter"/>
</dbReference>
<evidence type="ECO:0000259" key="11">
    <source>
        <dbReference type="Pfam" id="PF12931"/>
    </source>
</evidence>
<feature type="compositionally biased region" description="Gly residues" evidence="10">
    <location>
        <begin position="1063"/>
        <end position="1076"/>
    </location>
</feature>
<feature type="compositionally biased region" description="Low complexity" evidence="10">
    <location>
        <begin position="1024"/>
        <end position="1036"/>
    </location>
</feature>
<comment type="subcellular location">
    <subcellularLocation>
        <location evidence="1">Endoplasmic reticulum</location>
    </subcellularLocation>
</comment>
<feature type="region of interest" description="Disordered" evidence="10">
    <location>
        <begin position="812"/>
        <end position="1176"/>
    </location>
</feature>
<dbReference type="GO" id="GO:0070971">
    <property type="term" value="C:endoplasmic reticulum exit site"/>
    <property type="evidence" value="ECO:0007669"/>
    <property type="project" value="TreeGrafter"/>
</dbReference>
<dbReference type="GO" id="GO:0030127">
    <property type="term" value="C:COPII vesicle coat"/>
    <property type="evidence" value="ECO:0007669"/>
    <property type="project" value="TreeGrafter"/>
</dbReference>
<evidence type="ECO:0000256" key="3">
    <source>
        <dbReference type="ARBA" id="ARBA00022448"/>
    </source>
</evidence>
<evidence type="ECO:0000256" key="2">
    <source>
        <dbReference type="ARBA" id="ARBA00009358"/>
    </source>
</evidence>
<protein>
    <recommendedName>
        <fullName evidence="11">Sec16 Sec23-binding domain-containing protein</fullName>
    </recommendedName>
</protein>
<evidence type="ECO:0000256" key="5">
    <source>
        <dbReference type="ARBA" id="ARBA00022737"/>
    </source>
</evidence>
<dbReference type="EMBL" id="CDMZ01000240">
    <property type="protein sequence ID" value="CEM09907.1"/>
    <property type="molecule type" value="Genomic_DNA"/>
</dbReference>
<evidence type="ECO:0000256" key="7">
    <source>
        <dbReference type="ARBA" id="ARBA00022892"/>
    </source>
</evidence>
<dbReference type="InterPro" id="IPR015943">
    <property type="entry name" value="WD40/YVTN_repeat-like_dom_sf"/>
</dbReference>
<feature type="compositionally biased region" description="Gly residues" evidence="10">
    <location>
        <begin position="990"/>
        <end position="1001"/>
    </location>
</feature>
<keyword evidence="7" id="KW-0931">ER-Golgi transport</keyword>
<keyword evidence="6" id="KW-0256">Endoplasmic reticulum</keyword>
<feature type="compositionally biased region" description="Pro residues" evidence="10">
    <location>
        <begin position="949"/>
        <end position="962"/>
    </location>
</feature>
<feature type="compositionally biased region" description="Pro residues" evidence="10">
    <location>
        <begin position="969"/>
        <end position="989"/>
    </location>
</feature>
<dbReference type="PhylomeDB" id="A0A0G4FAE8"/>
<dbReference type="SUPFAM" id="SSF50978">
    <property type="entry name" value="WD40 repeat-like"/>
    <property type="match status" value="1"/>
</dbReference>
<keyword evidence="3" id="KW-0813">Transport</keyword>